<keyword evidence="2" id="KW-1185">Reference proteome</keyword>
<organism evidence="1 2">
    <name type="scientific">Blastopirellula sediminis</name>
    <dbReference type="NCBI Taxonomy" id="2894196"/>
    <lineage>
        <taxon>Bacteria</taxon>
        <taxon>Pseudomonadati</taxon>
        <taxon>Planctomycetota</taxon>
        <taxon>Planctomycetia</taxon>
        <taxon>Pirellulales</taxon>
        <taxon>Pirellulaceae</taxon>
        <taxon>Blastopirellula</taxon>
    </lineage>
</organism>
<protein>
    <submittedName>
        <fullName evidence="1">Uncharacterized protein</fullName>
    </submittedName>
</protein>
<sequence length="112" mass="12287">MDAVSAIVNCDFEAAESLRGSLDEQQVSDVIALYLGTADWGQKDIAIHLLQDCEPSVVEAVMRDALQSPTVETRALALCSLKNDFAMFERFLRNGFVDASLVDAAIESEFRT</sequence>
<gene>
    <name evidence="1" type="ORF">LOC68_03300</name>
</gene>
<dbReference type="RefSeq" id="WP_230215754.1">
    <property type="nucleotide sequence ID" value="NZ_JAJKFT010000002.1"/>
</dbReference>
<accession>A0A9X1MK60</accession>
<dbReference type="Proteomes" id="UP001139103">
    <property type="component" value="Unassembled WGS sequence"/>
</dbReference>
<comment type="caution">
    <text evidence="1">The sequence shown here is derived from an EMBL/GenBank/DDBJ whole genome shotgun (WGS) entry which is preliminary data.</text>
</comment>
<reference evidence="1" key="1">
    <citation type="submission" date="2021-11" db="EMBL/GenBank/DDBJ databases">
        <title>Genome sequence.</title>
        <authorList>
            <person name="Sun Q."/>
        </authorList>
    </citation>
    <scope>NUCLEOTIDE SEQUENCE</scope>
    <source>
        <strain evidence="1">JC732</strain>
    </source>
</reference>
<name>A0A9X1MK60_9BACT</name>
<proteinExistence type="predicted"/>
<evidence type="ECO:0000313" key="1">
    <source>
        <dbReference type="EMBL" id="MCC9627412.1"/>
    </source>
</evidence>
<dbReference type="AlphaFoldDB" id="A0A9X1MK60"/>
<dbReference type="EMBL" id="JAJKFT010000002">
    <property type="protein sequence ID" value="MCC9627412.1"/>
    <property type="molecule type" value="Genomic_DNA"/>
</dbReference>
<evidence type="ECO:0000313" key="2">
    <source>
        <dbReference type="Proteomes" id="UP001139103"/>
    </source>
</evidence>